<organism evidence="1 2">
    <name type="scientific">Cereibacter changlensis JA139</name>
    <dbReference type="NCBI Taxonomy" id="1188249"/>
    <lineage>
        <taxon>Bacteria</taxon>
        <taxon>Pseudomonadati</taxon>
        <taxon>Pseudomonadota</taxon>
        <taxon>Alphaproteobacteria</taxon>
        <taxon>Rhodobacterales</taxon>
        <taxon>Paracoccaceae</taxon>
        <taxon>Cereibacter</taxon>
    </lineage>
</organism>
<dbReference type="RefSeq" id="WP_107665679.1">
    <property type="nucleotide sequence ID" value="NZ_PZKG01000171.1"/>
</dbReference>
<dbReference type="AlphaFoldDB" id="A0A2T4JPK5"/>
<keyword evidence="1" id="KW-0238">DNA-binding</keyword>
<name>A0A2T4JPK5_9RHOB</name>
<dbReference type="GO" id="GO:0005829">
    <property type="term" value="C:cytosol"/>
    <property type="evidence" value="ECO:0007669"/>
    <property type="project" value="TreeGrafter"/>
</dbReference>
<dbReference type="Proteomes" id="UP000241010">
    <property type="component" value="Unassembled WGS sequence"/>
</dbReference>
<dbReference type="GO" id="GO:0003677">
    <property type="term" value="F:DNA binding"/>
    <property type="evidence" value="ECO:0007669"/>
    <property type="project" value="UniProtKB-KW"/>
</dbReference>
<evidence type="ECO:0000313" key="1">
    <source>
        <dbReference type="EMBL" id="PTE19849.1"/>
    </source>
</evidence>
<gene>
    <name evidence="1" type="ORF">C5F48_20685</name>
</gene>
<dbReference type="OrthoDB" id="9794039at2"/>
<evidence type="ECO:0000313" key="2">
    <source>
        <dbReference type="Proteomes" id="UP000241010"/>
    </source>
</evidence>
<dbReference type="Gene3D" id="3.40.50.450">
    <property type="match status" value="1"/>
</dbReference>
<protein>
    <submittedName>
        <fullName evidence="1">DNA-binding protein</fullName>
    </submittedName>
</protein>
<comment type="caution">
    <text evidence="1">The sequence shown here is derived from an EMBL/GenBank/DDBJ whole genome shotgun (WGS) entry which is preliminary data.</text>
</comment>
<dbReference type="SUPFAM" id="SSF102405">
    <property type="entry name" value="MCP/YpsA-like"/>
    <property type="match status" value="1"/>
</dbReference>
<dbReference type="Pfam" id="PF18306">
    <property type="entry name" value="LDcluster4"/>
    <property type="match status" value="1"/>
</dbReference>
<reference evidence="1 2" key="1">
    <citation type="submission" date="2018-03" db="EMBL/GenBank/DDBJ databases">
        <title>Cereibacter changlensis.</title>
        <authorList>
            <person name="Meyer T.E."/>
            <person name="Miller S."/>
            <person name="Lodha T."/>
            <person name="Gandham S."/>
            <person name="Chintalapati S."/>
            <person name="Chintalapati V.R."/>
        </authorList>
    </citation>
    <scope>NUCLEOTIDE SEQUENCE [LARGE SCALE GENOMIC DNA]</scope>
    <source>
        <strain evidence="1 2">JA139</strain>
    </source>
</reference>
<dbReference type="InterPro" id="IPR041164">
    <property type="entry name" value="LDcluster4"/>
</dbReference>
<dbReference type="InterPro" id="IPR052341">
    <property type="entry name" value="LOG_family_nucleotidases"/>
</dbReference>
<proteinExistence type="predicted"/>
<keyword evidence="2" id="KW-1185">Reference proteome</keyword>
<accession>A0A2T4JPK5</accession>
<dbReference type="PANTHER" id="PTHR43393">
    <property type="entry name" value="CYTOKININ RIBOSIDE 5'-MONOPHOSPHATE PHOSPHORIBOHYDROLASE"/>
    <property type="match status" value="1"/>
</dbReference>
<dbReference type="EMBL" id="PZKG01000171">
    <property type="protein sequence ID" value="PTE19849.1"/>
    <property type="molecule type" value="Genomic_DNA"/>
</dbReference>
<sequence length="213" mass="21979">MKKLVWNAGDGALCRQAERAAGWLAFDPWRLTWSPMTAPPAGGQEVSPGDALRLLAAGPRLRRVPVAVIGPREATARQLDTAELLGREMARHGLQLLSGGKSGVMEAVSRGNLAAGGLPVGLIPDDEWHEANDFVAIPLASGIGPARNAIIARAGLALVAVGGGVGTISEMALGIQFGRLVLALDDAPEVPQVIRLSSVAEALDAIAGRILGV</sequence>
<dbReference type="PANTHER" id="PTHR43393:SF3">
    <property type="entry name" value="LYSINE DECARBOXYLASE-LIKE PROTEIN"/>
    <property type="match status" value="1"/>
</dbReference>